<comment type="subcellular location">
    <subcellularLocation>
        <location evidence="1">Cell envelope</location>
    </subcellularLocation>
</comment>
<dbReference type="Proteomes" id="UP000249799">
    <property type="component" value="Chromosome"/>
</dbReference>
<dbReference type="PANTHER" id="PTHR30600:SF10">
    <property type="entry name" value="BLL6722 PROTEIN"/>
    <property type="match status" value="1"/>
</dbReference>
<keyword evidence="3" id="KW-0479">Metal-binding</keyword>
<dbReference type="Gene3D" id="1.10.760.10">
    <property type="entry name" value="Cytochrome c-like domain"/>
    <property type="match status" value="2"/>
</dbReference>
<feature type="compositionally biased region" description="Low complexity" evidence="7">
    <location>
        <begin position="444"/>
        <end position="455"/>
    </location>
</feature>
<keyword evidence="4" id="KW-0732">Signal</keyword>
<keyword evidence="6" id="KW-0408">Iron</keyword>
<evidence type="ECO:0000256" key="7">
    <source>
        <dbReference type="SAM" id="MobiDB-lite"/>
    </source>
</evidence>
<dbReference type="GO" id="GO:0046872">
    <property type="term" value="F:metal ion binding"/>
    <property type="evidence" value="ECO:0007669"/>
    <property type="project" value="UniProtKB-KW"/>
</dbReference>
<gene>
    <name evidence="8" type="ORF">DN745_03810</name>
</gene>
<dbReference type="GO" id="GO:0020037">
    <property type="term" value="F:heme binding"/>
    <property type="evidence" value="ECO:0007669"/>
    <property type="project" value="InterPro"/>
</dbReference>
<dbReference type="Pfam" id="PF03150">
    <property type="entry name" value="CCP_MauG"/>
    <property type="match status" value="1"/>
</dbReference>
<organism evidence="8 9">
    <name type="scientific">Bradymonas sediminis</name>
    <dbReference type="NCBI Taxonomy" id="1548548"/>
    <lineage>
        <taxon>Bacteria</taxon>
        <taxon>Deltaproteobacteria</taxon>
        <taxon>Bradymonadales</taxon>
        <taxon>Bradymonadaceae</taxon>
        <taxon>Bradymonas</taxon>
    </lineage>
</organism>
<evidence type="ECO:0000256" key="4">
    <source>
        <dbReference type="ARBA" id="ARBA00022729"/>
    </source>
</evidence>
<accession>A0A2Z4FIG1</accession>
<evidence type="ECO:0000313" key="9">
    <source>
        <dbReference type="Proteomes" id="UP000249799"/>
    </source>
</evidence>
<dbReference type="GO" id="GO:0004130">
    <property type="term" value="F:cytochrome-c peroxidase activity"/>
    <property type="evidence" value="ECO:0007669"/>
    <property type="project" value="TreeGrafter"/>
</dbReference>
<keyword evidence="8" id="KW-0575">Peroxidase</keyword>
<proteinExistence type="predicted"/>
<evidence type="ECO:0000256" key="5">
    <source>
        <dbReference type="ARBA" id="ARBA00023002"/>
    </source>
</evidence>
<evidence type="ECO:0000256" key="6">
    <source>
        <dbReference type="ARBA" id="ARBA00023004"/>
    </source>
</evidence>
<dbReference type="SUPFAM" id="SSF46626">
    <property type="entry name" value="Cytochrome c"/>
    <property type="match status" value="2"/>
</dbReference>
<dbReference type="PROSITE" id="PS51007">
    <property type="entry name" value="CYTC"/>
    <property type="match status" value="1"/>
</dbReference>
<protein>
    <submittedName>
        <fullName evidence="8">Cytochrome-c peroxidase</fullName>
    </submittedName>
</protein>
<dbReference type="GO" id="GO:0030313">
    <property type="term" value="C:cell envelope"/>
    <property type="evidence" value="ECO:0007669"/>
    <property type="project" value="UniProtKB-SubCell"/>
</dbReference>
<dbReference type="InterPro" id="IPR004852">
    <property type="entry name" value="Di-haem_cyt_c_peroxidsae"/>
</dbReference>
<evidence type="ECO:0000256" key="1">
    <source>
        <dbReference type="ARBA" id="ARBA00004196"/>
    </source>
</evidence>
<dbReference type="InterPro" id="IPR036909">
    <property type="entry name" value="Cyt_c-like_dom_sf"/>
</dbReference>
<dbReference type="PANTHER" id="PTHR30600">
    <property type="entry name" value="CYTOCHROME C PEROXIDASE-RELATED"/>
    <property type="match status" value="1"/>
</dbReference>
<dbReference type="InterPro" id="IPR009056">
    <property type="entry name" value="Cyt_c-like_dom"/>
</dbReference>
<evidence type="ECO:0000256" key="3">
    <source>
        <dbReference type="ARBA" id="ARBA00022723"/>
    </source>
</evidence>
<dbReference type="KEGG" id="bsed:DN745_03810"/>
<dbReference type="RefSeq" id="WP_111332336.1">
    <property type="nucleotide sequence ID" value="NZ_CP030032.1"/>
</dbReference>
<evidence type="ECO:0000313" key="8">
    <source>
        <dbReference type="EMBL" id="AWV88514.1"/>
    </source>
</evidence>
<evidence type="ECO:0000256" key="2">
    <source>
        <dbReference type="ARBA" id="ARBA00022617"/>
    </source>
</evidence>
<dbReference type="EMBL" id="CP030032">
    <property type="protein sequence ID" value="AWV88514.1"/>
    <property type="molecule type" value="Genomic_DNA"/>
</dbReference>
<keyword evidence="2" id="KW-0349">Heme</keyword>
<dbReference type="GO" id="GO:0009055">
    <property type="term" value="F:electron transfer activity"/>
    <property type="evidence" value="ECO:0007669"/>
    <property type="project" value="InterPro"/>
</dbReference>
<dbReference type="InterPro" id="IPR051395">
    <property type="entry name" value="Cytochrome_c_Peroxidase/MauG"/>
</dbReference>
<keyword evidence="9" id="KW-1185">Reference proteome</keyword>
<name>A0A2Z4FIG1_9DELT</name>
<dbReference type="AlphaFoldDB" id="A0A2Z4FIG1"/>
<dbReference type="OrthoDB" id="9805202at2"/>
<reference evidence="8 9" key="1">
    <citation type="submission" date="2018-06" db="EMBL/GenBank/DDBJ databases">
        <title>Lujinxingia sediminis gen. nov. sp. nov., a new facultative anaerobic member of the class Deltaproteobacteria, and proposal of Lujinxingaceae fam. nov.</title>
        <authorList>
            <person name="Guo L.-Y."/>
            <person name="Li C.-M."/>
            <person name="Wang S."/>
            <person name="Du Z.-J."/>
        </authorList>
    </citation>
    <scope>NUCLEOTIDE SEQUENCE [LARGE SCALE GENOMIC DNA]</scope>
    <source>
        <strain evidence="8 9">FA350</strain>
    </source>
</reference>
<keyword evidence="5" id="KW-0560">Oxidoreductase</keyword>
<feature type="region of interest" description="Disordered" evidence="7">
    <location>
        <begin position="435"/>
        <end position="455"/>
    </location>
</feature>
<sequence>MPFYAPQRILISGLLLLSIALLSGCKSRAEAPTDAASASVSTQFSAREMQLIAGLTPLGPPPGDETNAYVDDPRAAQLGQFLFFDTRLSANQEVSCATCHQPSHGFSAPTRLGDGLGKTPRHTPSLLNTAYHPWFDWDGRVDSIWAQAFGPLESPVEMGFSRTQLAHLMAEDAELRQAYEALFGAMPDLSDSARFPDVAHPTPETPDAPAHIAWQKMQPEDQDTVNRIASNTTKAIAAYVTRLVQGDAPFDRFVAQLNAQGESTTDEEILSPEAQRGLKLFVGKAGCIRCHVGPNFSDDSFHNLGLGPRDWLEPANPGRYKGVQQIKQNIFNSAGVYSDSRDGKKSKWLYYLHQTSEDHGQFKTPTLRNIALTPPYMHGGHFETLKEVVHFYSLLNEQVQIGHREDMLIPLGLTDAEEDDVVAFLKSLTGEPLAPELMHPPATPVATSAATNPQD</sequence>